<keyword evidence="2" id="KW-1185">Reference proteome</keyword>
<organism evidence="1 2">
    <name type="scientific">Modicella reniformis</name>
    <dbReference type="NCBI Taxonomy" id="1440133"/>
    <lineage>
        <taxon>Eukaryota</taxon>
        <taxon>Fungi</taxon>
        <taxon>Fungi incertae sedis</taxon>
        <taxon>Mucoromycota</taxon>
        <taxon>Mortierellomycotina</taxon>
        <taxon>Mortierellomycetes</taxon>
        <taxon>Mortierellales</taxon>
        <taxon>Mortierellaceae</taxon>
        <taxon>Modicella</taxon>
    </lineage>
</organism>
<reference evidence="1" key="1">
    <citation type="journal article" date="2020" name="Fungal Divers.">
        <title>Resolving the Mortierellaceae phylogeny through synthesis of multi-gene phylogenetics and phylogenomics.</title>
        <authorList>
            <person name="Vandepol N."/>
            <person name="Liber J."/>
            <person name="Desiro A."/>
            <person name="Na H."/>
            <person name="Kennedy M."/>
            <person name="Barry K."/>
            <person name="Grigoriev I.V."/>
            <person name="Miller A.N."/>
            <person name="O'Donnell K."/>
            <person name="Stajich J.E."/>
            <person name="Bonito G."/>
        </authorList>
    </citation>
    <scope>NUCLEOTIDE SEQUENCE</scope>
    <source>
        <strain evidence="1">MES-2147</strain>
    </source>
</reference>
<dbReference type="Proteomes" id="UP000749646">
    <property type="component" value="Unassembled WGS sequence"/>
</dbReference>
<dbReference type="AlphaFoldDB" id="A0A9P6SQP6"/>
<dbReference type="EMBL" id="JAAAHW010002753">
    <property type="protein sequence ID" value="KAF9991450.1"/>
    <property type="molecule type" value="Genomic_DNA"/>
</dbReference>
<comment type="caution">
    <text evidence="1">The sequence shown here is derived from an EMBL/GenBank/DDBJ whole genome shotgun (WGS) entry which is preliminary data.</text>
</comment>
<proteinExistence type="predicted"/>
<dbReference type="OrthoDB" id="655030at2759"/>
<feature type="non-terminal residue" evidence="1">
    <location>
        <position position="52"/>
    </location>
</feature>
<evidence type="ECO:0000313" key="2">
    <source>
        <dbReference type="Proteomes" id="UP000749646"/>
    </source>
</evidence>
<name>A0A9P6SQP6_9FUNG</name>
<sequence>AALGLTPNILPAFDQLGLMEELVKISFPMTHLDLCKENLKLIGSIDVSCFKE</sequence>
<feature type="non-terminal residue" evidence="1">
    <location>
        <position position="1"/>
    </location>
</feature>
<accession>A0A9P6SQP6</accession>
<evidence type="ECO:0000313" key="1">
    <source>
        <dbReference type="EMBL" id="KAF9991450.1"/>
    </source>
</evidence>
<protein>
    <submittedName>
        <fullName evidence="1">Uncharacterized protein</fullName>
    </submittedName>
</protein>
<gene>
    <name evidence="1" type="ORF">BGZ65_000617</name>
</gene>